<evidence type="ECO:0000256" key="6">
    <source>
        <dbReference type="ARBA" id="ARBA00022989"/>
    </source>
</evidence>
<feature type="transmembrane region" description="Helical" evidence="9">
    <location>
        <begin position="521"/>
        <end position="538"/>
    </location>
</feature>
<evidence type="ECO:0000313" key="10">
    <source>
        <dbReference type="EMBL" id="RNL20771.1"/>
    </source>
</evidence>
<keyword evidence="3 9" id="KW-0633">Potassium transport</keyword>
<comment type="caution">
    <text evidence="10">The sequence shown here is derived from an EMBL/GenBank/DDBJ whole genome shotgun (WGS) entry which is preliminary data.</text>
</comment>
<sequence>MIDEIAEYALYVAFLLACALPLSAYINKVMAGERHLLSRVTAPIERGACRLLGVDPGEQMGWRKYLFVALVFSTVSFAGLMAILMLQGVLPFNPQGFDGLSWDLAFNTAASFVSNTNWQSYAGESTLSYFSQAIGLTVQNFVTPAVGVAVLFALFRGLVAQESEGLGSFWVDVMRAVLGILLPLSLVLAIVDVAQGSPQNLSDYETTQLVEPVGVTEDGEIVAADDPAAVETVDEMVVPMGPQASQVAIKQLGTNGGGYNGVNSASALENPTPLTNLLQCASLLLIPVALVFSFGRFVGDRRQGRAVFSAMFVIFLAALFAVAAFEMAGTPQLAQDGAVYMGSDGQSGGNMEGKETRFGVTDSALWAAFTTAASNGSVNSMHDSFTPMGGMVPMLLMQLGEIVFGGIGCGLYSMIGFVTLTVFIAGLMVGRTPEYLGKKIGPKEMRMAVVLAICTPVVILVGAAAMCLDPATFASLSNAGPHGFSEVLYAATSAGGNNGSAFAGMDCNTPFLNTVLGLEMLANRFVPMAAALCLAGSLSARQKVAASAGTLSTSNAMFVFLLILIVALIAALSMFPALALGPIAEQLQMVL</sequence>
<proteinExistence type="inferred from homology"/>
<accession>A0A3N0AGB3</accession>
<dbReference type="Pfam" id="PF03814">
    <property type="entry name" value="KdpA"/>
    <property type="match status" value="1"/>
</dbReference>
<evidence type="ECO:0000256" key="1">
    <source>
        <dbReference type="ARBA" id="ARBA00022448"/>
    </source>
</evidence>
<gene>
    <name evidence="9" type="primary">kdpA</name>
    <name evidence="10" type="ORF">DMP07_04120</name>
</gene>
<evidence type="ECO:0000256" key="8">
    <source>
        <dbReference type="ARBA" id="ARBA00023136"/>
    </source>
</evidence>
<comment type="subcellular location">
    <subcellularLocation>
        <location evidence="9">Cell membrane</location>
        <topology evidence="9">Multi-pass membrane protein</topology>
    </subcellularLocation>
</comment>
<comment type="similarity">
    <text evidence="9">Belongs to the KdpA family.</text>
</comment>
<feature type="transmembrane region" description="Helical" evidence="9">
    <location>
        <begin position="558"/>
        <end position="584"/>
    </location>
</feature>
<evidence type="ECO:0000256" key="9">
    <source>
        <dbReference type="HAMAP-Rule" id="MF_00275"/>
    </source>
</evidence>
<dbReference type="PANTHER" id="PTHR30607">
    <property type="entry name" value="POTASSIUM-TRANSPORTING ATPASE A CHAIN"/>
    <property type="match status" value="1"/>
</dbReference>
<dbReference type="GO" id="GO:0030955">
    <property type="term" value="F:potassium ion binding"/>
    <property type="evidence" value="ECO:0007669"/>
    <property type="project" value="UniProtKB-UniRule"/>
</dbReference>
<feature type="transmembrane region" description="Helical" evidence="9">
    <location>
        <begin position="276"/>
        <end position="294"/>
    </location>
</feature>
<reference evidence="11" key="1">
    <citation type="submission" date="2018-05" db="EMBL/GenBank/DDBJ databases">
        <title>Genome Sequencing of selected type strains of the family Eggerthellaceae.</title>
        <authorList>
            <person name="Danylec N."/>
            <person name="Stoll D.A."/>
            <person name="Doetsch A."/>
            <person name="Huch M."/>
        </authorList>
    </citation>
    <scope>NUCLEOTIDE SEQUENCE [LARGE SCALE GENOMIC DNA]</scope>
    <source>
        <strain evidence="11">DSM 17537</strain>
    </source>
</reference>
<feature type="transmembrane region" description="Helical" evidence="9">
    <location>
        <begin position="306"/>
        <end position="325"/>
    </location>
</feature>
<keyword evidence="6 9" id="KW-1133">Transmembrane helix</keyword>
<feature type="transmembrane region" description="Helical" evidence="9">
    <location>
        <begin position="448"/>
        <end position="466"/>
    </location>
</feature>
<evidence type="ECO:0000313" key="11">
    <source>
        <dbReference type="Proteomes" id="UP000267368"/>
    </source>
</evidence>
<keyword evidence="7 9" id="KW-0406">Ion transport</keyword>
<dbReference type="PIRSF" id="PIRSF001294">
    <property type="entry name" value="K_ATPaseA"/>
    <property type="match status" value="1"/>
</dbReference>
<protein>
    <recommendedName>
        <fullName evidence="9">Potassium-transporting ATPase potassium-binding subunit</fullName>
    </recommendedName>
    <alternativeName>
        <fullName evidence="9">ATP phosphohydrolase [potassium-transporting] A chain</fullName>
    </alternativeName>
    <alternativeName>
        <fullName evidence="9">Potassium-binding and translocating subunit A</fullName>
    </alternativeName>
    <alternativeName>
        <fullName evidence="9">Potassium-translocating ATPase A chain</fullName>
    </alternativeName>
</protein>
<dbReference type="PANTHER" id="PTHR30607:SF2">
    <property type="entry name" value="POTASSIUM-TRANSPORTING ATPASE POTASSIUM-BINDING SUBUNIT"/>
    <property type="match status" value="1"/>
</dbReference>
<evidence type="ECO:0000256" key="2">
    <source>
        <dbReference type="ARBA" id="ARBA00022475"/>
    </source>
</evidence>
<dbReference type="HAMAP" id="MF_00275">
    <property type="entry name" value="KdpA"/>
    <property type="match status" value="1"/>
</dbReference>
<dbReference type="Proteomes" id="UP000267368">
    <property type="component" value="Unassembled WGS sequence"/>
</dbReference>
<keyword evidence="4 9" id="KW-0812">Transmembrane</keyword>
<keyword evidence="2 9" id="KW-1003">Cell membrane</keyword>
<dbReference type="OrthoDB" id="9763796at2"/>
<dbReference type="RefSeq" id="WP_123197870.1">
    <property type="nucleotide sequence ID" value="NZ_QICB01000002.1"/>
</dbReference>
<organism evidence="10 11">
    <name type="scientific">Slackia faecicanis</name>
    <dbReference type="NCBI Taxonomy" id="255723"/>
    <lineage>
        <taxon>Bacteria</taxon>
        <taxon>Bacillati</taxon>
        <taxon>Actinomycetota</taxon>
        <taxon>Coriobacteriia</taxon>
        <taxon>Eggerthellales</taxon>
        <taxon>Eggerthellaceae</taxon>
        <taxon>Slackia</taxon>
    </lineage>
</organism>
<evidence type="ECO:0000256" key="7">
    <source>
        <dbReference type="ARBA" id="ARBA00023065"/>
    </source>
</evidence>
<feature type="transmembrane region" description="Helical" evidence="9">
    <location>
        <begin position="6"/>
        <end position="26"/>
    </location>
</feature>
<evidence type="ECO:0000256" key="4">
    <source>
        <dbReference type="ARBA" id="ARBA00022692"/>
    </source>
</evidence>
<keyword evidence="5 9" id="KW-0630">Potassium</keyword>
<keyword evidence="8 9" id="KW-0472">Membrane</keyword>
<feature type="transmembrane region" description="Helical" evidence="9">
    <location>
        <begin position="402"/>
        <end position="427"/>
    </location>
</feature>
<name>A0A3N0AGB3_9ACTN</name>
<feature type="transmembrane region" description="Helical" evidence="9">
    <location>
        <begin position="176"/>
        <end position="194"/>
    </location>
</feature>
<feature type="transmembrane region" description="Helical" evidence="9">
    <location>
        <begin position="133"/>
        <end position="155"/>
    </location>
</feature>
<dbReference type="InterPro" id="IPR004623">
    <property type="entry name" value="KdpA"/>
</dbReference>
<evidence type="ECO:0000256" key="5">
    <source>
        <dbReference type="ARBA" id="ARBA00022958"/>
    </source>
</evidence>
<comment type="function">
    <text evidence="9">Part of the high-affinity ATP-driven potassium transport (or Kdp) system, which catalyzes the hydrolysis of ATP coupled with the electrogenic transport of potassium into the cytoplasm. This subunit binds the extracellular potassium ions and delivers the ions to the membrane domain of KdpB through an intramembrane tunnel.</text>
</comment>
<comment type="subunit">
    <text evidence="9">The system is composed of three essential subunits: KdpA, KdpB and KdpC.</text>
</comment>
<keyword evidence="1 9" id="KW-0813">Transport</keyword>
<evidence type="ECO:0000256" key="3">
    <source>
        <dbReference type="ARBA" id="ARBA00022538"/>
    </source>
</evidence>
<dbReference type="GO" id="GO:0005886">
    <property type="term" value="C:plasma membrane"/>
    <property type="evidence" value="ECO:0007669"/>
    <property type="project" value="UniProtKB-SubCell"/>
</dbReference>
<dbReference type="GO" id="GO:0008556">
    <property type="term" value="F:P-type potassium transmembrane transporter activity"/>
    <property type="evidence" value="ECO:0007669"/>
    <property type="project" value="InterPro"/>
</dbReference>
<dbReference type="NCBIfam" id="TIGR00680">
    <property type="entry name" value="kdpA"/>
    <property type="match status" value="1"/>
</dbReference>
<dbReference type="AlphaFoldDB" id="A0A3N0AGB3"/>
<keyword evidence="11" id="KW-1185">Reference proteome</keyword>
<feature type="transmembrane region" description="Helical" evidence="9">
    <location>
        <begin position="65"/>
        <end position="90"/>
    </location>
</feature>
<dbReference type="EMBL" id="QICB01000002">
    <property type="protein sequence ID" value="RNL20771.1"/>
    <property type="molecule type" value="Genomic_DNA"/>
</dbReference>